<feature type="transmembrane region" description="Helical" evidence="2">
    <location>
        <begin position="1080"/>
        <end position="1097"/>
    </location>
</feature>
<feature type="region of interest" description="Disordered" evidence="1">
    <location>
        <begin position="323"/>
        <end position="344"/>
    </location>
</feature>
<feature type="transmembrane region" description="Helical" evidence="2">
    <location>
        <begin position="962"/>
        <end position="984"/>
    </location>
</feature>
<accession>A0A1Q9DE17</accession>
<feature type="transmembrane region" description="Helical" evidence="2">
    <location>
        <begin position="1028"/>
        <end position="1049"/>
    </location>
</feature>
<feature type="transmembrane region" description="Helical" evidence="2">
    <location>
        <begin position="111"/>
        <end position="129"/>
    </location>
</feature>
<evidence type="ECO:0000256" key="2">
    <source>
        <dbReference type="SAM" id="Phobius"/>
    </source>
</evidence>
<sequence length="1210" mass="131764">MVWAAAMEPAYSWAAPDLAAVATCGVLLCCHWWFTAKDLRRGIQQLSSASFGEGQSKKLSEQTMEARIDEEVGKMRVTTFNLSCRVMVHIGVIAVLVALMEAHRKPSLRSLLWLLWMFLPYCADVLSVLGHVRLSPARVRATCVGIYLCALGGTISLAWEPKEEYVGRAGVSVAAQLVLGITFPDTAVAAPFSLLFLAAYVWTAMEVCGVEAINAWFLFQQGFQLVLNVLVPVVLEKINRDRIAASFQSKDADALISGFRQMLRGICDGDLLLDGSFKISGSAGCLKRILETPTDFVGMQFQDLIDDFEEDSRSMFDQFLARSTPKTASEESEQQQSAPQCLRVPLKSPSGRTVSVDVFHVCLPRLYGTDSLHHLLALTEDAEARVQPDATQDAIPRSLLDSRSIGLARSAASSESEVVEAYDELAELTLLLDVSKQLIDIEEAHIRFVRRSQQAEMRLGMPTLKRFARPLDWPALQAEVHFYQHWPALHCLKGPWPYCLAVKGTLLFEKAPLVPLATVQGGGQENPLRLLGTTKASRFVLEAATEECGCYQHSNLVLNTTGLSSSLPTVSAEHLATVARCSSREDELSYLLAGATMECKMLLAGNAVPLNNCSQWCRLYDFVKDTQVSLLDLVSLSLNGMHLLLRLPLNGNVEAGLLEVETHAGLMTPLVMQVLPSSSENAKNRSNIPSEGKVVKNHSNIEGDEQLIEHFSTSYNGARSSGTLTTAIPHPHLSHPSSGFLSTTLTTSLEDAKACVEFEHVKQVAQCTELCTPASQSACYAMFRNAEAGRRLQSQNLSASAGVPPNHTEDEWEFLFSEPSMPVHLKAKCTELHSLGLRFGGHCAKAEDVCFERNDDHALDSEFDYCTAAMDGDNALGSDAYRSSSSKNLEPKPLRQVLLGFGVPAAQSVSSTFTAEWRTMDLSEFCFRALLSFAMGAVAYTVRAAVFFDSSRLTPSPKASRIGVSNMLIILHVTLTVVLVSIYGNSMAGDGGLALSSVLCLINSGVSTRPPRNDSVSGQWFGHELGKYIAAALTIVLCQVLPFVAICCLQRVDTAYQGLVVLLFVFVLSCAGSLYGLVSILMAFAFGSLLVSSALLCTSRNVVAEMQVQHPFHTADAKYVVTNLGIACIRFHSPGFFLGLAVACLPPPTVFCFSAYAWIDFSSAAGFLSFVRDWFFVVSTLAAICFPVQLAAQCKASQPDWAGSLPTFRQ</sequence>
<feature type="transmembrane region" description="Helical" evidence="2">
    <location>
        <begin position="188"/>
        <end position="205"/>
    </location>
</feature>
<organism evidence="3 4">
    <name type="scientific">Symbiodinium microadriaticum</name>
    <name type="common">Dinoflagellate</name>
    <name type="synonym">Zooxanthella microadriatica</name>
    <dbReference type="NCBI Taxonomy" id="2951"/>
    <lineage>
        <taxon>Eukaryota</taxon>
        <taxon>Sar</taxon>
        <taxon>Alveolata</taxon>
        <taxon>Dinophyceae</taxon>
        <taxon>Suessiales</taxon>
        <taxon>Symbiodiniaceae</taxon>
        <taxon>Symbiodinium</taxon>
    </lineage>
</organism>
<feature type="transmembrane region" description="Helical" evidence="2">
    <location>
        <begin position="82"/>
        <end position="99"/>
    </location>
</feature>
<evidence type="ECO:0008006" key="5">
    <source>
        <dbReference type="Google" id="ProtNLM"/>
    </source>
</evidence>
<evidence type="ECO:0000313" key="4">
    <source>
        <dbReference type="Proteomes" id="UP000186817"/>
    </source>
</evidence>
<evidence type="ECO:0000313" key="3">
    <source>
        <dbReference type="EMBL" id="OLP93392.1"/>
    </source>
</evidence>
<protein>
    <recommendedName>
        <fullName evidence="5">Transmembrane protein</fullName>
    </recommendedName>
</protein>
<feature type="transmembrane region" description="Helical" evidence="2">
    <location>
        <begin position="12"/>
        <end position="34"/>
    </location>
</feature>
<feature type="transmembrane region" description="Helical" evidence="2">
    <location>
        <begin position="141"/>
        <end position="159"/>
    </location>
</feature>
<name>A0A1Q9DE17_SYMMI</name>
<dbReference type="EMBL" id="LSRX01000583">
    <property type="protein sequence ID" value="OLP93392.1"/>
    <property type="molecule type" value="Genomic_DNA"/>
</dbReference>
<keyword evidence="4" id="KW-1185">Reference proteome</keyword>
<feature type="transmembrane region" description="Helical" evidence="2">
    <location>
        <begin position="1136"/>
        <end position="1159"/>
    </location>
</feature>
<keyword evidence="2" id="KW-0812">Transmembrane</keyword>
<feature type="transmembrane region" description="Helical" evidence="2">
    <location>
        <begin position="925"/>
        <end position="942"/>
    </location>
</feature>
<comment type="caution">
    <text evidence="3">The sequence shown here is derived from an EMBL/GenBank/DDBJ whole genome shotgun (WGS) entry which is preliminary data.</text>
</comment>
<dbReference type="Proteomes" id="UP000186817">
    <property type="component" value="Unassembled WGS sequence"/>
</dbReference>
<proteinExistence type="predicted"/>
<gene>
    <name evidence="3" type="ORF">AK812_SmicGene24721</name>
</gene>
<feature type="transmembrane region" description="Helical" evidence="2">
    <location>
        <begin position="1174"/>
        <end position="1192"/>
    </location>
</feature>
<feature type="transmembrane region" description="Helical" evidence="2">
    <location>
        <begin position="217"/>
        <end position="235"/>
    </location>
</feature>
<keyword evidence="2" id="KW-0472">Membrane</keyword>
<keyword evidence="2" id="KW-1133">Transmembrane helix</keyword>
<feature type="transmembrane region" description="Helical" evidence="2">
    <location>
        <begin position="1056"/>
        <end position="1074"/>
    </location>
</feature>
<dbReference type="OrthoDB" id="10323608at2759"/>
<dbReference type="AlphaFoldDB" id="A0A1Q9DE17"/>
<reference evidence="3 4" key="1">
    <citation type="submission" date="2016-02" db="EMBL/GenBank/DDBJ databases">
        <title>Genome analysis of coral dinoflagellate symbionts highlights evolutionary adaptations to a symbiotic lifestyle.</title>
        <authorList>
            <person name="Aranda M."/>
            <person name="Li Y."/>
            <person name="Liew Y.J."/>
            <person name="Baumgarten S."/>
            <person name="Simakov O."/>
            <person name="Wilson M."/>
            <person name="Piel J."/>
            <person name="Ashoor H."/>
            <person name="Bougouffa S."/>
            <person name="Bajic V.B."/>
            <person name="Ryu T."/>
            <person name="Ravasi T."/>
            <person name="Bayer T."/>
            <person name="Micklem G."/>
            <person name="Kim H."/>
            <person name="Bhak J."/>
            <person name="Lajeunesse T.C."/>
            <person name="Voolstra C.R."/>
        </authorList>
    </citation>
    <scope>NUCLEOTIDE SEQUENCE [LARGE SCALE GENOMIC DNA]</scope>
    <source>
        <strain evidence="3 4">CCMP2467</strain>
    </source>
</reference>
<evidence type="ECO:0000256" key="1">
    <source>
        <dbReference type="SAM" id="MobiDB-lite"/>
    </source>
</evidence>